<dbReference type="EMBL" id="CP052909">
    <property type="protein sequence ID" value="QNJ98745.1"/>
    <property type="molecule type" value="Genomic_DNA"/>
</dbReference>
<keyword evidence="2" id="KW-1185">Reference proteome</keyword>
<sequence length="61" mass="6743">MKNHAFPCPNCNNPLEMDIDALLLGRVIECTDCHSSMKLTKDHINSVADALKSKTSVSKKK</sequence>
<proteinExistence type="predicted"/>
<evidence type="ECO:0000313" key="2">
    <source>
        <dbReference type="Proteomes" id="UP000515514"/>
    </source>
</evidence>
<gene>
    <name evidence="1" type="ORF">ALE3EI_2200</name>
</gene>
<dbReference type="KEGG" id="alti:ALE3EI_2200"/>
<dbReference type="Proteomes" id="UP000515514">
    <property type="component" value="Chromosome"/>
</dbReference>
<dbReference type="RefSeq" id="WP_186988651.1">
    <property type="nucleotide sequence ID" value="NZ_CP052909.1"/>
</dbReference>
<accession>A0A7G8PWM9</accession>
<evidence type="ECO:0000313" key="1">
    <source>
        <dbReference type="EMBL" id="QNJ98745.1"/>
    </source>
</evidence>
<name>A0A7G8PWM9_9FLAO</name>
<reference evidence="1 2" key="1">
    <citation type="submission" date="2020-04" db="EMBL/GenBank/DDBJ databases">
        <title>Genome sequence of Altibacter aquimarinus strain ALE3EI.</title>
        <authorList>
            <person name="Oh H.-M."/>
            <person name="Jang D."/>
        </authorList>
    </citation>
    <scope>NUCLEOTIDE SEQUENCE [LARGE SCALE GENOMIC DNA]</scope>
    <source>
        <strain evidence="1 2">ALE3EI</strain>
    </source>
</reference>
<protein>
    <submittedName>
        <fullName evidence="1">Uncharacterized protein</fullName>
    </submittedName>
</protein>
<dbReference type="AlphaFoldDB" id="A0A7G8PWM9"/>
<dbReference type="Gene3D" id="2.20.28.160">
    <property type="match status" value="1"/>
</dbReference>
<organism evidence="1 2">
    <name type="scientific">Constantimarinum furrinae</name>
    <dbReference type="NCBI Taxonomy" id="2562285"/>
    <lineage>
        <taxon>Bacteria</taxon>
        <taxon>Pseudomonadati</taxon>
        <taxon>Bacteroidota</taxon>
        <taxon>Flavobacteriia</taxon>
        <taxon>Flavobacteriales</taxon>
        <taxon>Flavobacteriaceae</taxon>
        <taxon>Altibacter/Constantimarinum group</taxon>
        <taxon>Constantimarinum</taxon>
    </lineage>
</organism>